<dbReference type="EMBL" id="CAKKLH010000331">
    <property type="protein sequence ID" value="CAH0112782.1"/>
    <property type="molecule type" value="Genomic_DNA"/>
</dbReference>
<evidence type="ECO:0000256" key="1">
    <source>
        <dbReference type="ARBA" id="ARBA00009375"/>
    </source>
</evidence>
<dbReference type="PANTHER" id="PTHR46377:SF1">
    <property type="entry name" value="DUAL SPECIFICITY PROTEIN PHOSPHATASE 19"/>
    <property type="match status" value="1"/>
</dbReference>
<dbReference type="InterPro" id="IPR020094">
    <property type="entry name" value="TruA/RsuA/RluB/E/F_N"/>
</dbReference>
<protein>
    <recommendedName>
        <fullName evidence="8">tRNA pseudouridine synthase</fullName>
    </recommendedName>
</protein>
<reference evidence="6" key="1">
    <citation type="submission" date="2021-11" db="EMBL/GenBank/DDBJ databases">
        <authorList>
            <person name="Schell T."/>
        </authorList>
    </citation>
    <scope>NUCLEOTIDE SEQUENCE</scope>
    <source>
        <strain evidence="6">M5</strain>
    </source>
</reference>
<dbReference type="GO" id="GO:0001522">
    <property type="term" value="P:pseudouridine synthesis"/>
    <property type="evidence" value="ECO:0007669"/>
    <property type="project" value="InterPro"/>
</dbReference>
<evidence type="ECO:0000256" key="3">
    <source>
        <dbReference type="ARBA" id="ARBA00023235"/>
    </source>
</evidence>
<evidence type="ECO:0000256" key="2">
    <source>
        <dbReference type="ARBA" id="ARBA00022694"/>
    </source>
</evidence>
<dbReference type="PROSITE" id="PS50056">
    <property type="entry name" value="TYR_PHOSPHATASE_2"/>
    <property type="match status" value="1"/>
</dbReference>
<dbReference type="Gene3D" id="3.90.190.10">
    <property type="entry name" value="Protein tyrosine phosphatase superfamily"/>
    <property type="match status" value="1"/>
</dbReference>
<dbReference type="GO" id="GO:0008579">
    <property type="term" value="F:JUN kinase phosphatase activity"/>
    <property type="evidence" value="ECO:0007669"/>
    <property type="project" value="TreeGrafter"/>
</dbReference>
<dbReference type="SMART" id="SM00195">
    <property type="entry name" value="DSPc"/>
    <property type="match status" value="1"/>
</dbReference>
<gene>
    <name evidence="6" type="ORF">DGAL_LOCUS16563</name>
</gene>
<dbReference type="OrthoDB" id="10252009at2759"/>
<dbReference type="InterPro" id="IPR020103">
    <property type="entry name" value="PsdUridine_synth_cat_dom_sf"/>
</dbReference>
<evidence type="ECO:0000313" key="7">
    <source>
        <dbReference type="Proteomes" id="UP000789390"/>
    </source>
</evidence>
<dbReference type="GO" id="GO:0008033">
    <property type="term" value="P:tRNA processing"/>
    <property type="evidence" value="ECO:0007669"/>
    <property type="project" value="UniProtKB-KW"/>
</dbReference>
<dbReference type="SUPFAM" id="SSF55120">
    <property type="entry name" value="Pseudouridine synthase"/>
    <property type="match status" value="1"/>
</dbReference>
<dbReference type="InterPro" id="IPR020422">
    <property type="entry name" value="TYR_PHOSPHATASE_DUAL_dom"/>
</dbReference>
<feature type="domain" description="Tyrosine specific protein phosphatases" evidence="5">
    <location>
        <begin position="400"/>
        <end position="457"/>
    </location>
</feature>
<keyword evidence="3" id="KW-0413">Isomerase</keyword>
<dbReference type="InterPro" id="IPR029021">
    <property type="entry name" value="Prot-tyrosine_phosphatase-like"/>
</dbReference>
<dbReference type="Gene3D" id="3.30.70.660">
    <property type="entry name" value="Pseudouridine synthase I, catalytic domain, C-terminal subdomain"/>
    <property type="match status" value="1"/>
</dbReference>
<dbReference type="Pfam" id="PF00782">
    <property type="entry name" value="DSPc"/>
    <property type="match status" value="1"/>
</dbReference>
<dbReference type="PANTHER" id="PTHR46377">
    <property type="entry name" value="DUAL SPECIFICITY PROTEIN PHOSPHATASE 19"/>
    <property type="match status" value="1"/>
</dbReference>
<organism evidence="6 7">
    <name type="scientific">Daphnia galeata</name>
    <dbReference type="NCBI Taxonomy" id="27404"/>
    <lineage>
        <taxon>Eukaryota</taxon>
        <taxon>Metazoa</taxon>
        <taxon>Ecdysozoa</taxon>
        <taxon>Arthropoda</taxon>
        <taxon>Crustacea</taxon>
        <taxon>Branchiopoda</taxon>
        <taxon>Diplostraca</taxon>
        <taxon>Cladocera</taxon>
        <taxon>Anomopoda</taxon>
        <taxon>Daphniidae</taxon>
        <taxon>Daphnia</taxon>
    </lineage>
</organism>
<dbReference type="GO" id="GO:0009982">
    <property type="term" value="F:pseudouridine synthase activity"/>
    <property type="evidence" value="ECO:0007669"/>
    <property type="project" value="InterPro"/>
</dbReference>
<dbReference type="SUPFAM" id="SSF52799">
    <property type="entry name" value="(Phosphotyrosine protein) phosphatases II"/>
    <property type="match status" value="1"/>
</dbReference>
<keyword evidence="2" id="KW-0819">tRNA processing</keyword>
<dbReference type="HAMAP" id="MF_00171">
    <property type="entry name" value="TruA"/>
    <property type="match status" value="1"/>
</dbReference>
<accession>A0A8J2SC82</accession>
<feature type="domain" description="Tyrosine-protein phosphatase" evidence="4">
    <location>
        <begin position="339"/>
        <end position="478"/>
    </location>
</feature>
<name>A0A8J2SC82_9CRUS</name>
<dbReference type="GO" id="GO:0003723">
    <property type="term" value="F:RNA binding"/>
    <property type="evidence" value="ECO:0007669"/>
    <property type="project" value="InterPro"/>
</dbReference>
<dbReference type="Proteomes" id="UP000789390">
    <property type="component" value="Unassembled WGS sequence"/>
</dbReference>
<dbReference type="InterPro" id="IPR020097">
    <property type="entry name" value="PsdUridine_synth_TruA_a/b_dom"/>
</dbReference>
<dbReference type="Gene3D" id="3.30.70.580">
    <property type="entry name" value="Pseudouridine synthase I, catalytic domain, N-terminal subdomain"/>
    <property type="match status" value="1"/>
</dbReference>
<evidence type="ECO:0000259" key="4">
    <source>
        <dbReference type="PROSITE" id="PS50054"/>
    </source>
</evidence>
<dbReference type="InterPro" id="IPR000340">
    <property type="entry name" value="Dual-sp_phosphatase_cat-dom"/>
</dbReference>
<dbReference type="CDD" id="cd14498">
    <property type="entry name" value="DSP"/>
    <property type="match status" value="1"/>
</dbReference>
<dbReference type="PROSITE" id="PS50054">
    <property type="entry name" value="TYR_PHOSPHATASE_DUAL"/>
    <property type="match status" value="1"/>
</dbReference>
<comment type="similarity">
    <text evidence="1">Belongs to the tRNA pseudouridine synthase TruA family.</text>
</comment>
<dbReference type="Pfam" id="PF01416">
    <property type="entry name" value="PseudoU_synth_1"/>
    <property type="match status" value="1"/>
</dbReference>
<evidence type="ECO:0008006" key="8">
    <source>
        <dbReference type="Google" id="ProtNLM"/>
    </source>
</evidence>
<dbReference type="InterPro" id="IPR020095">
    <property type="entry name" value="PsdUridine_synth_TruA_C"/>
</dbReference>
<dbReference type="GO" id="GO:0005737">
    <property type="term" value="C:cytoplasm"/>
    <property type="evidence" value="ECO:0007669"/>
    <property type="project" value="TreeGrafter"/>
</dbReference>
<proteinExistence type="inferred from homology"/>
<dbReference type="AlphaFoldDB" id="A0A8J2SC82"/>
<sequence length="489" mass="55443">MQRYLIKFSYSGTRFRGLQRQPGEIFNNEAPYRASIQTILEKAILRLLQYKNLAIEPCVQFSSRTDQGVHSFFNLAHVDLELLKNGTAIPPYQLQKTLNVFCDKSDINITVNSVEAVPPTFHARHSSYSRHYLYRIGVTPEAVKYHPVVEWRKCYFIEKPFCLDRATEACKLFDGTKDFASFCHGLNQRPQGYPTVRTLETFHIKPGRPLFDPVYDPLYSGIDFYDFHIKARSFMYKQVRRMVSVVVAVAKGRMNLEEVHQLFDNPGQWNSKASTAPPYGLFLKMSSLNELLKTKGQNLRRVTTRVTLPSGRVFHEGDGVAVESEQSCGFVIDNTPDVQVGQVEEGLFVASQDVANDAELIKKNGITHVLNVAGIPSQKLLGLYYRDVYILDLPEEPLSCHFVQCFEFIDEALKIGRVLVHCNAGISRSVSIVIAFLMSRRQKSLCEAMAQVKAARPRAQPNVGFVEQLKMYESNILNNHDVSSSKPNS</sequence>
<dbReference type="InterPro" id="IPR001406">
    <property type="entry name" value="PsdUridine_synth_TruA"/>
</dbReference>
<evidence type="ECO:0000259" key="5">
    <source>
        <dbReference type="PROSITE" id="PS50056"/>
    </source>
</evidence>
<dbReference type="FunFam" id="3.30.70.580:FF:000056">
    <property type="entry name" value="tRNA pseudouridine synthase"/>
    <property type="match status" value="1"/>
</dbReference>
<evidence type="ECO:0000313" key="6">
    <source>
        <dbReference type="EMBL" id="CAH0112782.1"/>
    </source>
</evidence>
<comment type="caution">
    <text evidence="6">The sequence shown here is derived from an EMBL/GenBank/DDBJ whole genome shotgun (WGS) entry which is preliminary data.</text>
</comment>
<keyword evidence="7" id="KW-1185">Reference proteome</keyword>
<dbReference type="InterPro" id="IPR000387">
    <property type="entry name" value="Tyr_Pase_dom"/>
</dbReference>